<evidence type="ECO:0000313" key="2">
    <source>
        <dbReference type="Proteomes" id="UP000070589"/>
    </source>
</evidence>
<dbReference type="EMBL" id="LHXL01000025">
    <property type="protein sequence ID" value="KXA89720.1"/>
    <property type="molecule type" value="Genomic_DNA"/>
</dbReference>
<sequence>MFPSSLLNLVEEVAEDPKDVTLIFDRGCNDEDLIRLIEESSSDRLVVRRGEPIVFVGIQ</sequence>
<gene>
    <name evidence="1" type="ORF">AKJ62_02520</name>
</gene>
<keyword evidence="2" id="KW-1185">Reference proteome</keyword>
<name>A0A133U6A4_9EURY</name>
<organism evidence="1 2">
    <name type="scientific">candidate division MSBL1 archaeon SCGC-AAA259D14</name>
    <dbReference type="NCBI Taxonomy" id="1698261"/>
    <lineage>
        <taxon>Archaea</taxon>
        <taxon>Methanobacteriati</taxon>
        <taxon>Methanobacteriota</taxon>
        <taxon>candidate division MSBL1</taxon>
    </lineage>
</organism>
<proteinExistence type="predicted"/>
<comment type="caution">
    <text evidence="1">The sequence shown here is derived from an EMBL/GenBank/DDBJ whole genome shotgun (WGS) entry which is preliminary data.</text>
</comment>
<protein>
    <recommendedName>
        <fullName evidence="3">Transposase IS4-like domain-containing protein</fullName>
    </recommendedName>
</protein>
<accession>A0A133U6A4</accession>
<dbReference type="Proteomes" id="UP000070589">
    <property type="component" value="Unassembled WGS sequence"/>
</dbReference>
<evidence type="ECO:0000313" key="1">
    <source>
        <dbReference type="EMBL" id="KXA89720.1"/>
    </source>
</evidence>
<reference evidence="1 2" key="1">
    <citation type="journal article" date="2016" name="Sci. Rep.">
        <title>Metabolic traits of an uncultured archaeal lineage -MSBL1- from brine pools of the Red Sea.</title>
        <authorList>
            <person name="Mwirichia R."/>
            <person name="Alam I."/>
            <person name="Rashid M."/>
            <person name="Vinu M."/>
            <person name="Ba-Alawi W."/>
            <person name="Anthony Kamau A."/>
            <person name="Kamanda Ngugi D."/>
            <person name="Goker M."/>
            <person name="Klenk H.P."/>
            <person name="Bajic V."/>
            <person name="Stingl U."/>
        </authorList>
    </citation>
    <scope>NUCLEOTIDE SEQUENCE [LARGE SCALE GENOMIC DNA]</scope>
    <source>
        <strain evidence="1">SCGC-AAA259D14</strain>
    </source>
</reference>
<dbReference type="AlphaFoldDB" id="A0A133U6A4"/>
<evidence type="ECO:0008006" key="3">
    <source>
        <dbReference type="Google" id="ProtNLM"/>
    </source>
</evidence>